<keyword evidence="1" id="KW-0732">Signal</keyword>
<feature type="chain" id="PRO_5042020977" description="Secreted protein" evidence="1">
    <location>
        <begin position="17"/>
        <end position="66"/>
    </location>
</feature>
<keyword evidence="3" id="KW-1185">Reference proteome</keyword>
<reference evidence="2" key="1">
    <citation type="journal article" date="2023" name="Science">
        <title>Genome structures resolve the early diversification of teleost fishes.</title>
        <authorList>
            <person name="Parey E."/>
            <person name="Louis A."/>
            <person name="Montfort J."/>
            <person name="Bouchez O."/>
            <person name="Roques C."/>
            <person name="Iampietro C."/>
            <person name="Lluch J."/>
            <person name="Castinel A."/>
            <person name="Donnadieu C."/>
            <person name="Desvignes T."/>
            <person name="Floi Bucao C."/>
            <person name="Jouanno E."/>
            <person name="Wen M."/>
            <person name="Mejri S."/>
            <person name="Dirks R."/>
            <person name="Jansen H."/>
            <person name="Henkel C."/>
            <person name="Chen W.J."/>
            <person name="Zahm M."/>
            <person name="Cabau C."/>
            <person name="Klopp C."/>
            <person name="Thompson A.W."/>
            <person name="Robinson-Rechavi M."/>
            <person name="Braasch I."/>
            <person name="Lecointre G."/>
            <person name="Bobe J."/>
            <person name="Postlethwait J.H."/>
            <person name="Berthelot C."/>
            <person name="Roest Crollius H."/>
            <person name="Guiguen Y."/>
        </authorList>
    </citation>
    <scope>NUCLEOTIDE SEQUENCE</scope>
    <source>
        <strain evidence="2">NC1722</strain>
    </source>
</reference>
<name>A0AAD7W7H7_9TELE</name>
<organism evidence="2 3">
    <name type="scientific">Aldrovandia affinis</name>
    <dbReference type="NCBI Taxonomy" id="143900"/>
    <lineage>
        <taxon>Eukaryota</taxon>
        <taxon>Metazoa</taxon>
        <taxon>Chordata</taxon>
        <taxon>Craniata</taxon>
        <taxon>Vertebrata</taxon>
        <taxon>Euteleostomi</taxon>
        <taxon>Actinopterygii</taxon>
        <taxon>Neopterygii</taxon>
        <taxon>Teleostei</taxon>
        <taxon>Notacanthiformes</taxon>
        <taxon>Halosauridae</taxon>
        <taxon>Aldrovandia</taxon>
    </lineage>
</organism>
<dbReference type="EMBL" id="JAINUG010000243">
    <property type="protein sequence ID" value="KAJ8385694.1"/>
    <property type="molecule type" value="Genomic_DNA"/>
</dbReference>
<proteinExistence type="predicted"/>
<dbReference type="AlphaFoldDB" id="A0AAD7W7H7"/>
<evidence type="ECO:0008006" key="4">
    <source>
        <dbReference type="Google" id="ProtNLM"/>
    </source>
</evidence>
<evidence type="ECO:0000313" key="2">
    <source>
        <dbReference type="EMBL" id="KAJ8385694.1"/>
    </source>
</evidence>
<comment type="caution">
    <text evidence="2">The sequence shown here is derived from an EMBL/GenBank/DDBJ whole genome shotgun (WGS) entry which is preliminary data.</text>
</comment>
<protein>
    <recommendedName>
        <fullName evidence="4">Secreted protein</fullName>
    </recommendedName>
</protein>
<accession>A0AAD7W7H7</accession>
<gene>
    <name evidence="2" type="ORF">AAFF_G00182940</name>
</gene>
<feature type="signal peptide" evidence="1">
    <location>
        <begin position="1"/>
        <end position="16"/>
    </location>
</feature>
<dbReference type="Proteomes" id="UP001221898">
    <property type="component" value="Unassembled WGS sequence"/>
</dbReference>
<evidence type="ECO:0000256" key="1">
    <source>
        <dbReference type="SAM" id="SignalP"/>
    </source>
</evidence>
<evidence type="ECO:0000313" key="3">
    <source>
        <dbReference type="Proteomes" id="UP001221898"/>
    </source>
</evidence>
<sequence length="66" mass="7424">MLRWMAFDWKSSWAFALLSRLRMLLHNASERPRFISCRSRTLAAVHSLLGEDSRAGSPGTAVPLHG</sequence>